<evidence type="ECO:0000313" key="5">
    <source>
        <dbReference type="EMBL" id="WVZ00145.1"/>
    </source>
</evidence>
<evidence type="ECO:0000259" key="3">
    <source>
        <dbReference type="Pfam" id="PF13952"/>
    </source>
</evidence>
<dbReference type="EMBL" id="CP144693">
    <property type="protein sequence ID" value="WVZ00145.1"/>
    <property type="molecule type" value="Genomic_DNA"/>
</dbReference>
<evidence type="ECO:0000256" key="1">
    <source>
        <dbReference type="SAM" id="MobiDB-lite"/>
    </source>
</evidence>
<feature type="region of interest" description="Disordered" evidence="1">
    <location>
        <begin position="876"/>
        <end position="947"/>
    </location>
</feature>
<keyword evidence="6" id="KW-1185">Reference proteome</keyword>
<dbReference type="Pfam" id="PF03004">
    <property type="entry name" value="Transposase_24"/>
    <property type="match status" value="1"/>
</dbReference>
<dbReference type="PANTHER" id="PTHR48258:SF4">
    <property type="entry name" value="DUF4216 DOMAIN-CONTAINING PROTEIN"/>
    <property type="match status" value="1"/>
</dbReference>
<dbReference type="Pfam" id="PF02992">
    <property type="entry name" value="Transposase_21"/>
    <property type="match status" value="1"/>
</dbReference>
<organism evidence="5 6">
    <name type="scientific">Vigna mungo</name>
    <name type="common">Black gram</name>
    <name type="synonym">Phaseolus mungo</name>
    <dbReference type="NCBI Taxonomy" id="3915"/>
    <lineage>
        <taxon>Eukaryota</taxon>
        <taxon>Viridiplantae</taxon>
        <taxon>Streptophyta</taxon>
        <taxon>Embryophyta</taxon>
        <taxon>Tracheophyta</taxon>
        <taxon>Spermatophyta</taxon>
        <taxon>Magnoliopsida</taxon>
        <taxon>eudicotyledons</taxon>
        <taxon>Gunneridae</taxon>
        <taxon>Pentapetalae</taxon>
        <taxon>rosids</taxon>
        <taxon>fabids</taxon>
        <taxon>Fabales</taxon>
        <taxon>Fabaceae</taxon>
        <taxon>Papilionoideae</taxon>
        <taxon>50 kb inversion clade</taxon>
        <taxon>NPAAA clade</taxon>
        <taxon>indigoferoid/millettioid clade</taxon>
        <taxon>Phaseoleae</taxon>
        <taxon>Vigna</taxon>
    </lineage>
</organism>
<sequence>MVLDGTPIKSGLPKTYYDAKKCVSKLGLQSQRIDCCVDGCMLFYDNEYGKNDGALLECKFCGKPRCKPRNTGATTTKEVPVKSMLYLPLIPRLQRMYASTQTAGHMTWHYQNRSTNGDLRHPCDGEDWKHFDRVYPDFGMEPHNVRLGLCSDGFNPYVQASNIPYSCWPVIVTPYNLPPEMCMSKPYMFLSCLIPGPFNPKVRIYVFLEPLIDKLKKLWTGVITYDISRKQNFILRAMLMWTINDFPAYGVLSGWSTHGKLACPHCMEHTKAFRLYHGAKNSWFDFHRRFLPNDHAFRRNKNAFKKGEVEMDDAPPYLTGAEVWNRINGYPKITENGAPKIDGYGEWHNWTKRNIFWDLPYWKDNLLRHNLDFMHIEKNFFDNIFNTVMNVAGKTKDNEKARMDIALYCRRKDLELKSCGNGNMLKPKANYTLSADQIKQVCHWVKDLRMPDGYSSNLSSHDCHVFMECLLPIAFSSLPTHVLNPITEISHFFRDLCCTTLNKDDLVKMEEKIPIILCKMERIFPPSFFDSMEHLPVHLPYEARLGGPVHYRWMYPFERFMGYAKRSVNNKARVEGSICASYLHRETTHFCSHYFKNFMLTPQSSRNEVDIETESLPTTLSVFDQPGRHSGRESTHWLSDEELRSAHVHVLINCNEVQPYLDSFLHTYQLSESNSSAYIHANFPLWFRQKVHDEPLSVRNQHLRDLSLAPLRCVKEWHTFFANGYKFHTHAWSQGKRTINSGVHVKGLTEGGQDDFYGVIKHIYELEYNSTSTEKKIVLFYCDWFDPSRVGTTVDSKYGTVVIRMDKRYVLFDPFIIAHNVQQVYYVPYPTSRTDKRGWCIAIKTKPRGRIDSNDEMSHVNDVIEVEEVVRLQDNEAGLEQVDPNNISSFQGEMDEDTIDEEEYNEEGEGEDDSEEEFQSGSVPPLPPSRKSDKGKGKKPYPIKWKFNNEIGSSSQATTPTSTSTGTYVPFVLQVPGLTPTPHTSTPTSLPSPLQMPALTPTSYQLPTNQMASLSPNVGSNPSTPTNIAPSTGTVDANAHSSSAASDEEQCSNSCPMIRPIGGGTASKAITATIKQQFDEPWLTWGEIPKPTRDVYFNRFKRKVSWKPEDEEKVKRNFHTKASHRFSEMYKKARTLGKRPDWLGDDIWNALLEKWNMPLYRQKCETAKKNRTSEKGGCLHTRGSISVHEHAIRLSQELGRSVHVDEIFQQTHIRQSTGEFVDERSRRTHEQFQAKFSQIRSENASVGASATSPLDPADEERLRNRCWLEAAGGKYKGRVYGIGNVISQDDCVDSYIQQTQASCSTQQQNSEEIVHLKSQVQEYRSQVQQYGQQLEKFQGFLGVLLPFLPPSAAIWAVDNDVFSCSGSSEEKITDFKIQMLQEFEMSDLGQLSYSLGIEFTKTNEGMLMHQSRYALDVLIKFNMLHCNFANTPAEVGLKLEKDPEEEAVDPTKYRKMVGSLRYLLRIRDWNVTRVLPSHTLTEIMAKQVNKDLFY</sequence>
<dbReference type="Pfam" id="PF13952">
    <property type="entry name" value="DUF4216"/>
    <property type="match status" value="1"/>
</dbReference>
<feature type="domain" description="DUF4218" evidence="4">
    <location>
        <begin position="496"/>
        <end position="598"/>
    </location>
</feature>
<gene>
    <name evidence="5" type="ORF">V8G54_026214</name>
</gene>
<dbReference type="PANTHER" id="PTHR48258">
    <property type="entry name" value="DUF4218 DOMAIN-CONTAINING PROTEIN-RELATED"/>
    <property type="match status" value="1"/>
</dbReference>
<feature type="compositionally biased region" description="Acidic residues" evidence="1">
    <location>
        <begin position="893"/>
        <end position="918"/>
    </location>
</feature>
<accession>A0AAQ3N058</accession>
<feature type="compositionally biased region" description="Low complexity" evidence="1">
    <location>
        <begin position="978"/>
        <end position="993"/>
    </location>
</feature>
<evidence type="ECO:0000313" key="6">
    <source>
        <dbReference type="Proteomes" id="UP001374535"/>
    </source>
</evidence>
<feature type="compositionally biased region" description="Polar residues" evidence="1">
    <location>
        <begin position="1000"/>
        <end position="1035"/>
    </location>
</feature>
<feature type="region of interest" description="Disordered" evidence="1">
    <location>
        <begin position="978"/>
        <end position="1055"/>
    </location>
</feature>
<name>A0AAQ3N058_VIGMU</name>
<dbReference type="InterPro" id="IPR013103">
    <property type="entry name" value="RVT_2"/>
</dbReference>
<feature type="domain" description="DUF4216" evidence="3">
    <location>
        <begin position="765"/>
        <end position="840"/>
    </location>
</feature>
<evidence type="ECO:0000259" key="2">
    <source>
        <dbReference type="Pfam" id="PF07727"/>
    </source>
</evidence>
<protein>
    <recommendedName>
        <fullName evidence="7">Transposon protein</fullName>
    </recommendedName>
</protein>
<proteinExistence type="predicted"/>
<dbReference type="InterPro" id="IPR025452">
    <property type="entry name" value="DUF4218"/>
</dbReference>
<evidence type="ECO:0008006" key="7">
    <source>
        <dbReference type="Google" id="ProtNLM"/>
    </source>
</evidence>
<dbReference type="InterPro" id="IPR004252">
    <property type="entry name" value="Probable_transposase_24"/>
</dbReference>
<feature type="domain" description="Reverse transcriptase Ty1/copia-type" evidence="2">
    <location>
        <begin position="1360"/>
        <end position="1433"/>
    </location>
</feature>
<reference evidence="5 6" key="1">
    <citation type="journal article" date="2023" name="Life. Sci Alliance">
        <title>Evolutionary insights into 3D genome organization and epigenetic landscape of Vigna mungo.</title>
        <authorList>
            <person name="Junaid A."/>
            <person name="Singh B."/>
            <person name="Bhatia S."/>
        </authorList>
    </citation>
    <scope>NUCLEOTIDE SEQUENCE [LARGE SCALE GENOMIC DNA]</scope>
    <source>
        <strain evidence="5">Urdbean</strain>
    </source>
</reference>
<dbReference type="Pfam" id="PF13960">
    <property type="entry name" value="DUF4218"/>
    <property type="match status" value="1"/>
</dbReference>
<evidence type="ECO:0000259" key="4">
    <source>
        <dbReference type="Pfam" id="PF13960"/>
    </source>
</evidence>
<dbReference type="Pfam" id="PF07727">
    <property type="entry name" value="RVT_2"/>
    <property type="match status" value="1"/>
</dbReference>
<dbReference type="InterPro" id="IPR025312">
    <property type="entry name" value="DUF4216"/>
</dbReference>
<dbReference type="Proteomes" id="UP001374535">
    <property type="component" value="Chromosome 8"/>
</dbReference>
<dbReference type="InterPro" id="IPR004242">
    <property type="entry name" value="Transposase_21"/>
</dbReference>